<accession>A0A0D8ZRQ6</accession>
<dbReference type="SUPFAM" id="SSF57868">
    <property type="entry name" value="Metallothionein"/>
    <property type="match status" value="1"/>
</dbReference>
<keyword evidence="2" id="KW-0480">Metal-thiolate cluster</keyword>
<name>A0A0D8ZRQ6_9CYAN</name>
<dbReference type="EMBL" id="JYON01000015">
    <property type="protein sequence ID" value="KJH71037.1"/>
    <property type="molecule type" value="Genomic_DNA"/>
</dbReference>
<organism evidence="3 4">
    <name type="scientific">Aliterella atlantica CENA595</name>
    <dbReference type="NCBI Taxonomy" id="1618023"/>
    <lineage>
        <taxon>Bacteria</taxon>
        <taxon>Bacillati</taxon>
        <taxon>Cyanobacteriota</taxon>
        <taxon>Cyanophyceae</taxon>
        <taxon>Chroococcidiopsidales</taxon>
        <taxon>Aliterellaceae</taxon>
        <taxon>Aliterella</taxon>
    </lineage>
</organism>
<sequence>MTTATQTQCACESCHCPVSETEAVQKDGKTYCSEACAQGHPDGKGCGHAGCDCG</sequence>
<dbReference type="Gene3D" id="2.30.170.10">
    <property type="match status" value="1"/>
</dbReference>
<protein>
    <submittedName>
        <fullName evidence="3">Metallothionein</fullName>
    </submittedName>
</protein>
<keyword evidence="4" id="KW-1185">Reference proteome</keyword>
<dbReference type="GO" id="GO:0046872">
    <property type="term" value="F:metal ion binding"/>
    <property type="evidence" value="ECO:0007669"/>
    <property type="project" value="UniProtKB-KW"/>
</dbReference>
<dbReference type="InterPro" id="IPR000518">
    <property type="entry name" value="Metalthion_fam14_prok"/>
</dbReference>
<reference evidence="3 4" key="1">
    <citation type="submission" date="2015-02" db="EMBL/GenBank/DDBJ databases">
        <title>Draft genome of a novel marine cyanobacterium (Chroococcales) isolated from South Atlantic Ocean.</title>
        <authorList>
            <person name="Rigonato J."/>
            <person name="Alvarenga D.O."/>
            <person name="Branco L.H."/>
            <person name="Varani A.M."/>
            <person name="Brandini F.P."/>
            <person name="Fiore M.F."/>
        </authorList>
    </citation>
    <scope>NUCLEOTIDE SEQUENCE [LARGE SCALE GENOMIC DNA]</scope>
    <source>
        <strain evidence="3 4">CENA595</strain>
    </source>
</reference>
<dbReference type="Proteomes" id="UP000032452">
    <property type="component" value="Unassembled WGS sequence"/>
</dbReference>
<evidence type="ECO:0000256" key="1">
    <source>
        <dbReference type="ARBA" id="ARBA00022723"/>
    </source>
</evidence>
<comment type="caution">
    <text evidence="3">The sequence shown here is derived from an EMBL/GenBank/DDBJ whole genome shotgun (WGS) entry which is preliminary data.</text>
</comment>
<dbReference type="Pfam" id="PF02069">
    <property type="entry name" value="Metallothio_Pro"/>
    <property type="match status" value="1"/>
</dbReference>
<dbReference type="OrthoDB" id="468089at2"/>
<dbReference type="RefSeq" id="WP_045055420.1">
    <property type="nucleotide sequence ID" value="NZ_CAWMDP010000060.1"/>
</dbReference>
<evidence type="ECO:0000313" key="3">
    <source>
        <dbReference type="EMBL" id="KJH71037.1"/>
    </source>
</evidence>
<evidence type="ECO:0000313" key="4">
    <source>
        <dbReference type="Proteomes" id="UP000032452"/>
    </source>
</evidence>
<gene>
    <name evidence="3" type="ORF">UH38_14700</name>
</gene>
<dbReference type="STRING" id="1618023.UH38_14700"/>
<dbReference type="PRINTS" id="PR00859">
    <property type="entry name" value="MTPROKARYOTE"/>
</dbReference>
<evidence type="ECO:0000256" key="2">
    <source>
        <dbReference type="ARBA" id="ARBA00022851"/>
    </source>
</evidence>
<keyword evidence="1" id="KW-0479">Metal-binding</keyword>
<dbReference type="InterPro" id="IPR017854">
    <property type="entry name" value="Metalthion_dom_sf"/>
</dbReference>
<proteinExistence type="predicted"/>
<dbReference type="AlphaFoldDB" id="A0A0D8ZRQ6"/>